<dbReference type="NCBIfam" id="NF007866">
    <property type="entry name" value="PRK10577.1-2"/>
    <property type="match status" value="1"/>
</dbReference>
<organism evidence="9 10">
    <name type="scientific">Sutterella seckii</name>
    <dbReference type="NCBI Taxonomy" id="1944635"/>
    <lineage>
        <taxon>Bacteria</taxon>
        <taxon>Pseudomonadati</taxon>
        <taxon>Pseudomonadota</taxon>
        <taxon>Betaproteobacteria</taxon>
        <taxon>Burkholderiales</taxon>
        <taxon>Sutterellaceae</taxon>
        <taxon>Sutterella</taxon>
    </lineage>
</organism>
<dbReference type="InterPro" id="IPR037294">
    <property type="entry name" value="ABC_BtuC-like"/>
</dbReference>
<feature type="transmembrane region" description="Helical" evidence="8">
    <location>
        <begin position="620"/>
        <end position="641"/>
    </location>
</feature>
<evidence type="ECO:0000256" key="6">
    <source>
        <dbReference type="ARBA" id="ARBA00022989"/>
    </source>
</evidence>
<dbReference type="RefSeq" id="WP_139687568.1">
    <property type="nucleotide sequence ID" value="NZ_WEHW01000010.1"/>
</dbReference>
<dbReference type="PANTHER" id="PTHR30472:SF37">
    <property type="entry name" value="FE(3+) DICITRATE TRANSPORT SYSTEM PERMEASE PROTEIN FECD-RELATED"/>
    <property type="match status" value="1"/>
</dbReference>
<dbReference type="EMBL" id="WEHW01000010">
    <property type="protein sequence ID" value="KAB7651791.1"/>
    <property type="molecule type" value="Genomic_DNA"/>
</dbReference>
<evidence type="ECO:0000256" key="2">
    <source>
        <dbReference type="ARBA" id="ARBA00007935"/>
    </source>
</evidence>
<feature type="transmembrane region" description="Helical" evidence="8">
    <location>
        <begin position="490"/>
        <end position="513"/>
    </location>
</feature>
<evidence type="ECO:0000256" key="1">
    <source>
        <dbReference type="ARBA" id="ARBA00004651"/>
    </source>
</evidence>
<feature type="transmembrane region" description="Helical" evidence="8">
    <location>
        <begin position="285"/>
        <end position="307"/>
    </location>
</feature>
<feature type="transmembrane region" description="Helical" evidence="8">
    <location>
        <begin position="313"/>
        <end position="332"/>
    </location>
</feature>
<comment type="similarity">
    <text evidence="2">Belongs to the binding-protein-dependent transport system permease family. FecCD subfamily.</text>
</comment>
<feature type="transmembrane region" description="Helical" evidence="8">
    <location>
        <begin position="433"/>
        <end position="454"/>
    </location>
</feature>
<dbReference type="InterPro" id="IPR000522">
    <property type="entry name" value="ABC_transptr_permease_BtuC"/>
</dbReference>
<feature type="transmembrane region" description="Helical" evidence="8">
    <location>
        <begin position="572"/>
        <end position="591"/>
    </location>
</feature>
<dbReference type="PANTHER" id="PTHR30472">
    <property type="entry name" value="FERRIC ENTEROBACTIN TRANSPORT SYSTEM PERMEASE PROTEIN"/>
    <property type="match status" value="1"/>
</dbReference>
<evidence type="ECO:0000313" key="10">
    <source>
        <dbReference type="Proteomes" id="UP000469462"/>
    </source>
</evidence>
<feature type="transmembrane region" description="Helical" evidence="8">
    <location>
        <begin position="533"/>
        <end position="551"/>
    </location>
</feature>
<feature type="transmembrane region" description="Helical" evidence="8">
    <location>
        <begin position="97"/>
        <end position="117"/>
    </location>
</feature>
<dbReference type="GO" id="GO:0005886">
    <property type="term" value="C:plasma membrane"/>
    <property type="evidence" value="ECO:0007669"/>
    <property type="project" value="UniProtKB-SubCell"/>
</dbReference>
<dbReference type="GO" id="GO:0022857">
    <property type="term" value="F:transmembrane transporter activity"/>
    <property type="evidence" value="ECO:0007669"/>
    <property type="project" value="InterPro"/>
</dbReference>
<feature type="transmembrane region" description="Helical" evidence="8">
    <location>
        <begin position="205"/>
        <end position="225"/>
    </location>
</feature>
<feature type="transmembrane region" description="Helical" evidence="8">
    <location>
        <begin position="262"/>
        <end position="278"/>
    </location>
</feature>
<keyword evidence="5 8" id="KW-0812">Transmembrane</keyword>
<feature type="transmembrane region" description="Helical" evidence="8">
    <location>
        <begin position="123"/>
        <end position="144"/>
    </location>
</feature>
<keyword evidence="3" id="KW-0813">Transport</keyword>
<evidence type="ECO:0000256" key="3">
    <source>
        <dbReference type="ARBA" id="ARBA00022448"/>
    </source>
</evidence>
<keyword evidence="7 8" id="KW-0472">Membrane</keyword>
<feature type="transmembrane region" description="Helical" evidence="8">
    <location>
        <begin position="401"/>
        <end position="421"/>
    </location>
</feature>
<dbReference type="CDD" id="cd06550">
    <property type="entry name" value="TM_ABC_iron-siderophores_like"/>
    <property type="match status" value="2"/>
</dbReference>
<evidence type="ECO:0000313" key="9">
    <source>
        <dbReference type="EMBL" id="KAB7651791.1"/>
    </source>
</evidence>
<dbReference type="AlphaFoldDB" id="A0AAI9SCE5"/>
<dbReference type="Pfam" id="PF01032">
    <property type="entry name" value="FecCD"/>
    <property type="match status" value="2"/>
</dbReference>
<keyword evidence="10" id="KW-1185">Reference proteome</keyword>
<feature type="transmembrane region" description="Helical" evidence="8">
    <location>
        <begin position="151"/>
        <end position="176"/>
    </location>
</feature>
<evidence type="ECO:0000256" key="8">
    <source>
        <dbReference type="SAM" id="Phobius"/>
    </source>
</evidence>
<comment type="subcellular location">
    <subcellularLocation>
        <location evidence="1">Cell membrane</location>
        <topology evidence="1">Multi-pass membrane protein</topology>
    </subcellularLocation>
</comment>
<reference evidence="9 10" key="1">
    <citation type="submission" date="2019-10" db="EMBL/GenBank/DDBJ databases">
        <title>Genome diversity of Sutterella seckii.</title>
        <authorList>
            <person name="Chaplin A.V."/>
            <person name="Sokolova S.R."/>
            <person name="Mosin K.A."/>
            <person name="Ivanova E.L."/>
            <person name="Kochetkova T.O."/>
            <person name="Goltsov A.Y."/>
            <person name="Trofimov D.Y."/>
            <person name="Efimov B.A."/>
        </authorList>
    </citation>
    <scope>NUCLEOTIDE SEQUENCE [LARGE SCALE GENOMIC DNA]</scope>
    <source>
        <strain evidence="9 10">ASD3426</strain>
    </source>
</reference>
<feature type="transmembrane region" description="Helical" evidence="8">
    <location>
        <begin position="68"/>
        <end position="85"/>
    </location>
</feature>
<evidence type="ECO:0000256" key="5">
    <source>
        <dbReference type="ARBA" id="ARBA00022692"/>
    </source>
</evidence>
<feature type="transmembrane region" description="Helical" evidence="8">
    <location>
        <begin position="237"/>
        <end position="256"/>
    </location>
</feature>
<feature type="transmembrane region" description="Helical" evidence="8">
    <location>
        <begin position="12"/>
        <end position="33"/>
    </location>
</feature>
<keyword evidence="6 8" id="KW-1133">Transmembrane helix</keyword>
<sequence length="677" mass="69688">MKQQSCLGFKSAGALIAILGILFAVGIALPLTIENPLSFSDCLDLLLHPAKAESFDAYYYAYGTLPRLAAAIFGGVILGLVGCLLQQLTQNPMTSPLTLGTSSGGWLAIVVLSAFFPEAASEWLLAAAFAGALLAFGLIVLITGPRNMTGVTLVISGMVVNLLFGAIATAVVLLHADFIQNVFLWGAGDLSQNGWSGLEWLLPRTLPVILLILLFAPRALALISLGDEGARARGLPVVPVFITLTALGVWLVAAFITTAGVINFTGLIAPNIARAAGFRSPGRQLLASILIGAALLTATDGAAIWLSSLTGDIVPTGVVSAVVGTPIFIWIVRRQMSSLSAERSGAGKESLVSAGKTLSKTGVVVLALALLAVLFLNLFLVSREEGWTFGLAGDYELLLRGPRLVTALAAGAGLAAAGVILQRLIRNPLASPDILGVSAGAAFAMVAGSLWFGAGVGASGSVRALAGSLAVLSVLLLLSRRAHFAPGIIVLSGIALSAFLDSVTTLSLSRGTMENYFILQWLSGSTYRTTPEAAGLLALGVGVLILAALAVSRSMTLLTVGRDFAQSRGLPLGKASLMLLGLCALLCAISTAAMGPVAFVGLVAPHMALMMGARTVKAQLLAASLLGGAIVSWADWLGQVLIYPAQIPAGTLAAILGAGYFLLLLLSSRLTKRDVAH</sequence>
<feature type="transmembrane region" description="Helical" evidence="8">
    <location>
        <begin position="647"/>
        <end position="666"/>
    </location>
</feature>
<keyword evidence="4" id="KW-1003">Cell membrane</keyword>
<feature type="transmembrane region" description="Helical" evidence="8">
    <location>
        <begin position="363"/>
        <end position="381"/>
    </location>
</feature>
<comment type="caution">
    <text evidence="9">The sequence shown here is derived from an EMBL/GenBank/DDBJ whole genome shotgun (WGS) entry which is preliminary data.</text>
</comment>
<dbReference type="SUPFAM" id="SSF81345">
    <property type="entry name" value="ABC transporter involved in vitamin B12 uptake, BtuC"/>
    <property type="match status" value="2"/>
</dbReference>
<dbReference type="GO" id="GO:0033214">
    <property type="term" value="P:siderophore-iron import into cell"/>
    <property type="evidence" value="ECO:0007669"/>
    <property type="project" value="TreeGrafter"/>
</dbReference>
<accession>A0AAI9SCE5</accession>
<dbReference type="Proteomes" id="UP000469462">
    <property type="component" value="Unassembled WGS sequence"/>
</dbReference>
<name>A0AAI9SCE5_9BURK</name>
<evidence type="ECO:0000256" key="4">
    <source>
        <dbReference type="ARBA" id="ARBA00022475"/>
    </source>
</evidence>
<dbReference type="Gene3D" id="1.10.3470.10">
    <property type="entry name" value="ABC transporter involved in vitamin B12 uptake, BtuC"/>
    <property type="match status" value="2"/>
</dbReference>
<protein>
    <submittedName>
        <fullName evidence="9">Fe(3+)-hydroxamate ABC transporter permease FhuB</fullName>
    </submittedName>
</protein>
<evidence type="ECO:0000256" key="7">
    <source>
        <dbReference type="ARBA" id="ARBA00023136"/>
    </source>
</evidence>
<gene>
    <name evidence="9" type="primary">fhuB</name>
    <name evidence="9" type="ORF">GBM96_04580</name>
</gene>
<proteinExistence type="inferred from homology"/>